<organism evidence="2 3">
    <name type="scientific">Favolaschia claudopus</name>
    <dbReference type="NCBI Taxonomy" id="2862362"/>
    <lineage>
        <taxon>Eukaryota</taxon>
        <taxon>Fungi</taxon>
        <taxon>Dikarya</taxon>
        <taxon>Basidiomycota</taxon>
        <taxon>Agaricomycotina</taxon>
        <taxon>Agaricomycetes</taxon>
        <taxon>Agaricomycetidae</taxon>
        <taxon>Agaricales</taxon>
        <taxon>Marasmiineae</taxon>
        <taxon>Mycenaceae</taxon>
        <taxon>Favolaschia</taxon>
    </lineage>
</organism>
<dbReference type="Pfam" id="PF01823">
    <property type="entry name" value="MACPF"/>
    <property type="match status" value="1"/>
</dbReference>
<proteinExistence type="predicted"/>
<dbReference type="InterPro" id="IPR027417">
    <property type="entry name" value="P-loop_NTPase"/>
</dbReference>
<keyword evidence="3" id="KW-1185">Reference proteome</keyword>
<dbReference type="Gene3D" id="3.40.50.300">
    <property type="entry name" value="P-loop containing nucleotide triphosphate hydrolases"/>
    <property type="match status" value="1"/>
</dbReference>
<dbReference type="InterPro" id="IPR020864">
    <property type="entry name" value="MACPF"/>
</dbReference>
<sequence>MSLSVLGSRKAAERLLSSHGSALELTESGTLFKGVRRSQNNIQFVSGHASRKRRFFVHTIDSTTSVADTELRVDEQLSKLGALHAHVGSIVFLYDDKSPNAFPFNDESNFLGFSGAALWNKITLVSLASGPSQVLQSWAEKGVRVFQGNESTTILPGILTLVDKSSNDRRRQIQHIYGDAAKIVRRNAEQAVILIAGHSGHGKSKTINRLIGQDLLDVGRATLGSTTKVIQRVEVRSTSKELATEITVAFDDSPGLEDNTFDDRELNASLLRAYKLKHFQDTFPTVILLVAAWDSITPDAHNKPSHFTSAIGKTIYALYCSNLVDDERSNIVVVVTKAMSSWHQFDDFKSQDRKSAQWRIEAGRRRGIVTDLQRKLFPRSSSWEVVFIENGGGTRDMTAKFPVLPDGVLSHQNLYDAMRNVIVRPSSDGTLDLVGIQALQVLTGATPLPSEARAKKTVVVSLSKDELKHLPAIMPPPLPRSERGVIHDLANVYLGTTYDNARGIFCGTSVLQSERMHYAQGIEITDFASMLDSKNAANTPERDGLRGHYSSDWAFHAAWTAHDNLECHILHCKTGCVGYQLPKLSSAMQELIARLPAHWSLEENSKYTRFFLNYGTHAITQLVLGGIIRVAVDPTTGGEPNIMVFRDGGASVAAEVTVCLEQEWHSNPGTASPRWIAARAKWIHALETEPVFCPDHSSTKFMPIYELAGLTTQQKEALKQGYMNYLITQRKADKLSEKKTSSNKHAVLQRQANLTEAIKSLMEAVTQALYRMLQGR</sequence>
<dbReference type="Proteomes" id="UP001362999">
    <property type="component" value="Unassembled WGS sequence"/>
</dbReference>
<feature type="domain" description="MACPF" evidence="1">
    <location>
        <begin position="578"/>
        <end position="631"/>
    </location>
</feature>
<dbReference type="SUPFAM" id="SSF52540">
    <property type="entry name" value="P-loop containing nucleoside triphosphate hydrolases"/>
    <property type="match status" value="1"/>
</dbReference>
<comment type="caution">
    <text evidence="2">The sequence shown here is derived from an EMBL/GenBank/DDBJ whole genome shotgun (WGS) entry which is preliminary data.</text>
</comment>
<gene>
    <name evidence="2" type="ORF">R3P38DRAFT_2490953</name>
</gene>
<protein>
    <submittedName>
        <fullName evidence="2">Protein hedgehog</fullName>
    </submittedName>
</protein>
<name>A0AAW0EI27_9AGAR</name>
<dbReference type="AlphaFoldDB" id="A0AAW0EI27"/>
<accession>A0AAW0EI27</accession>
<reference evidence="2 3" key="1">
    <citation type="journal article" date="2024" name="J Genomics">
        <title>Draft genome sequencing and assembly of Favolaschia claudopus CIRM-BRFM 2984 isolated from oak limbs.</title>
        <authorList>
            <person name="Navarro D."/>
            <person name="Drula E."/>
            <person name="Chaduli D."/>
            <person name="Cazenave R."/>
            <person name="Ahrendt S."/>
            <person name="Wang J."/>
            <person name="Lipzen A."/>
            <person name="Daum C."/>
            <person name="Barry K."/>
            <person name="Grigoriev I.V."/>
            <person name="Favel A."/>
            <person name="Rosso M.N."/>
            <person name="Martin F."/>
        </authorList>
    </citation>
    <scope>NUCLEOTIDE SEQUENCE [LARGE SCALE GENOMIC DNA]</scope>
    <source>
        <strain evidence="2 3">CIRM-BRFM 2984</strain>
    </source>
</reference>
<evidence type="ECO:0000259" key="1">
    <source>
        <dbReference type="Pfam" id="PF01823"/>
    </source>
</evidence>
<dbReference type="EMBL" id="JAWWNJ010000001">
    <property type="protein sequence ID" value="KAK7065102.1"/>
    <property type="molecule type" value="Genomic_DNA"/>
</dbReference>
<evidence type="ECO:0000313" key="2">
    <source>
        <dbReference type="EMBL" id="KAK7065102.1"/>
    </source>
</evidence>
<evidence type="ECO:0000313" key="3">
    <source>
        <dbReference type="Proteomes" id="UP001362999"/>
    </source>
</evidence>